<feature type="binding site" evidence="14">
    <location>
        <position position="228"/>
    </location>
    <ligand>
        <name>[4Fe-4S] cluster</name>
        <dbReference type="ChEBI" id="CHEBI:49883"/>
        <label>2</label>
    </ligand>
</feature>
<evidence type="ECO:0000256" key="6">
    <source>
        <dbReference type="ARBA" id="ARBA00022485"/>
    </source>
</evidence>
<keyword evidence="11 14" id="KW-0408">Iron</keyword>
<feature type="binding site" evidence="14">
    <location>
        <position position="156"/>
    </location>
    <ligand>
        <name>[4Fe-4S] cluster</name>
        <dbReference type="ChEBI" id="CHEBI:49883"/>
        <label>1</label>
    </ligand>
</feature>
<evidence type="ECO:0000256" key="9">
    <source>
        <dbReference type="ARBA" id="ARBA00022764"/>
    </source>
</evidence>
<comment type="caution">
    <text evidence="17">The sequence shown here is derived from an EMBL/GenBank/DDBJ whole genome shotgun (WGS) entry which is preliminary data.</text>
</comment>
<dbReference type="Proteomes" id="UP000076964">
    <property type="component" value="Unassembled WGS sequence"/>
</dbReference>
<dbReference type="GO" id="GO:0009061">
    <property type="term" value="P:anaerobic respiration"/>
    <property type="evidence" value="ECO:0007669"/>
    <property type="project" value="TreeGrafter"/>
</dbReference>
<dbReference type="InterPro" id="IPR037148">
    <property type="entry name" value="NiFe-Hase_small_C_sf"/>
</dbReference>
<evidence type="ECO:0000259" key="15">
    <source>
        <dbReference type="Pfam" id="PF01058"/>
    </source>
</evidence>
<keyword evidence="9" id="KW-0574">Periplasm</keyword>
<feature type="binding site" evidence="14">
    <location>
        <position position="58"/>
    </location>
    <ligand>
        <name>[4Fe-4S] cluster</name>
        <dbReference type="ChEBI" id="CHEBI:49883"/>
        <label>1</label>
    </ligand>
</feature>
<keyword evidence="8" id="KW-0732">Signal</keyword>
<dbReference type="GO" id="GO:0051539">
    <property type="term" value="F:4 iron, 4 sulfur cluster binding"/>
    <property type="evidence" value="ECO:0007669"/>
    <property type="project" value="UniProtKB-KW"/>
</dbReference>
<dbReference type="InterPro" id="IPR019546">
    <property type="entry name" value="TAT_signal_bac_arc"/>
</dbReference>
<proteinExistence type="inferred from homology"/>
<evidence type="ECO:0000256" key="14">
    <source>
        <dbReference type="PIRSR" id="PIRSR000310-1"/>
    </source>
</evidence>
<evidence type="ECO:0000256" key="1">
    <source>
        <dbReference type="ARBA" id="ARBA00001927"/>
    </source>
</evidence>
<dbReference type="PRINTS" id="PR00614">
    <property type="entry name" value="NIHGNASESMLL"/>
</dbReference>
<evidence type="ECO:0000256" key="2">
    <source>
        <dbReference type="ARBA" id="ARBA00001966"/>
    </source>
</evidence>
<dbReference type="GO" id="GO:0044569">
    <property type="term" value="C:[Ni-Fe] hydrogenase complex"/>
    <property type="evidence" value="ECO:0007669"/>
    <property type="project" value="TreeGrafter"/>
</dbReference>
<dbReference type="Gene3D" id="4.10.480.10">
    <property type="entry name" value="Cytochrome-c3 hydrogenase, C-terminal domain"/>
    <property type="match status" value="1"/>
</dbReference>
<dbReference type="Pfam" id="PF14720">
    <property type="entry name" value="NiFe_hyd_SSU_C"/>
    <property type="match status" value="1"/>
</dbReference>
<dbReference type="InterPro" id="IPR027394">
    <property type="entry name" value="Cytochrome-c3_hydrogenase_C"/>
</dbReference>
<dbReference type="GO" id="GO:0046872">
    <property type="term" value="F:metal ion binding"/>
    <property type="evidence" value="ECO:0007669"/>
    <property type="project" value="UniProtKB-KW"/>
</dbReference>
<evidence type="ECO:0000256" key="13">
    <source>
        <dbReference type="ARBA" id="ARBA00023291"/>
    </source>
</evidence>
<feature type="binding site" evidence="14">
    <location>
        <position position="231"/>
    </location>
    <ligand>
        <name>[4Fe-4S] cluster</name>
        <dbReference type="ChEBI" id="CHEBI:49883"/>
        <label>2</label>
    </ligand>
</feature>
<dbReference type="Gene3D" id="3.40.50.700">
    <property type="entry name" value="NADH:ubiquinone oxidoreductase-like, 20kDa subunit"/>
    <property type="match status" value="1"/>
</dbReference>
<evidence type="ECO:0000256" key="12">
    <source>
        <dbReference type="ARBA" id="ARBA00023014"/>
    </source>
</evidence>
<accession>A0A177E4S2</accession>
<feature type="domain" description="NADH:ubiquinone oxidoreductase-like 20kDa subunit" evidence="15">
    <location>
        <begin position="58"/>
        <end position="203"/>
    </location>
</feature>
<comment type="similarity">
    <text evidence="4">Belongs to the [NiFe]/[NiFeSe] hydrogenase small subunit family.</text>
</comment>
<evidence type="ECO:0000259" key="16">
    <source>
        <dbReference type="Pfam" id="PF14720"/>
    </source>
</evidence>
<dbReference type="GO" id="GO:0009375">
    <property type="term" value="C:ferredoxin hydrogenase complex"/>
    <property type="evidence" value="ECO:0007669"/>
    <property type="project" value="InterPro"/>
</dbReference>
<feature type="binding site" evidence="14">
    <location>
        <position position="256"/>
    </location>
    <ligand>
        <name>[4Fe-4S] cluster</name>
        <dbReference type="ChEBI" id="CHEBI:49883"/>
        <label>2</label>
    </ligand>
</feature>
<comment type="subcellular location">
    <subcellularLocation>
        <location evidence="3">Periplasm</location>
    </subcellularLocation>
</comment>
<comment type="cofactor">
    <cofactor evidence="2">
        <name>[4Fe-4S] cluster</name>
        <dbReference type="ChEBI" id="CHEBI:49883"/>
    </cofactor>
</comment>
<dbReference type="InterPro" id="IPR006311">
    <property type="entry name" value="TAT_signal"/>
</dbReference>
<dbReference type="NCBIfam" id="TIGR00391">
    <property type="entry name" value="hydA"/>
    <property type="match status" value="1"/>
</dbReference>
<feature type="domain" description="Cytochrome-c3 hydrogenase C-terminal" evidence="16">
    <location>
        <begin position="223"/>
        <end position="306"/>
    </location>
</feature>
<evidence type="ECO:0000313" key="17">
    <source>
        <dbReference type="EMBL" id="OAG26905.1"/>
    </source>
</evidence>
<evidence type="ECO:0000256" key="8">
    <source>
        <dbReference type="ARBA" id="ARBA00022729"/>
    </source>
</evidence>
<dbReference type="GO" id="GO:0009055">
    <property type="term" value="F:electron transfer activity"/>
    <property type="evidence" value="ECO:0007669"/>
    <property type="project" value="TreeGrafter"/>
</dbReference>
<dbReference type="InterPro" id="IPR001821">
    <property type="entry name" value="NiFe_hydrogenase_ssu"/>
</dbReference>
<keyword evidence="6 14" id="KW-0004">4Fe-4S</keyword>
<dbReference type="NCBIfam" id="TIGR01409">
    <property type="entry name" value="TAT_signal_seq"/>
    <property type="match status" value="1"/>
</dbReference>
<feature type="binding site" evidence="14">
    <location>
        <position position="190"/>
    </location>
    <ligand>
        <name>[4Fe-4S] cluster</name>
        <dbReference type="ChEBI" id="CHEBI:49883"/>
        <label>1</label>
    </ligand>
</feature>
<reference evidence="17 18" key="1">
    <citation type="submission" date="2016-02" db="EMBL/GenBank/DDBJ databases">
        <title>Draft genome sequence of Thermodesulfatator sp. S606.</title>
        <authorList>
            <person name="Lai Q."/>
            <person name="Cao J."/>
            <person name="Dupont S."/>
            <person name="Shao Z."/>
            <person name="Jebbar M."/>
            <person name="Alain K."/>
        </authorList>
    </citation>
    <scope>NUCLEOTIDE SEQUENCE [LARGE SCALE GENOMIC DNA]</scope>
    <source>
        <strain evidence="17 18">S606</strain>
    </source>
</reference>
<sequence>MNRFLSNDLLKLRRRDFLKAATIATAAMGLPSSMISKVEAALKSPERPPVVWLHFVECTGCTESLLRTSHPDVASLILDLISLEYHETLMAAAGHQAEENLEKALEKYSGKLICVVEGGISLKDKGVYCKIAGHTTPEIMKKVAKHSIMIIAYGACAAFGGVAAAAPNPTGVVGVSDVVKDKPIINVPGCPPNGYNLLATIAYILTFNKLPEVDHLKRPKFAYGRKIHDHCERRPHFDEGRFVEQFGDEGHKKGYCLYKVGCKGPVTYSNCPVIRFCDAGVWPVSAGHGCIGCTEPNFWDTMIPFYEHVPGTEVPSGVGIVGQAERVGKFALGAAAAGIAVHAAAGVVKKVVTKEKEEE</sequence>
<organism evidence="17 18">
    <name type="scientific">Thermodesulfatator autotrophicus</name>
    <dbReference type="NCBI Taxonomy" id="1795632"/>
    <lineage>
        <taxon>Bacteria</taxon>
        <taxon>Pseudomonadati</taxon>
        <taxon>Thermodesulfobacteriota</taxon>
        <taxon>Thermodesulfobacteria</taxon>
        <taxon>Thermodesulfobacteriales</taxon>
        <taxon>Thermodesulfatatoraceae</taxon>
        <taxon>Thermodesulfatator</taxon>
    </lineage>
</organism>
<dbReference type="PANTHER" id="PTHR30013:SF7">
    <property type="entry name" value="HYDROGENASE-2 SMALL CHAIN"/>
    <property type="match status" value="1"/>
</dbReference>
<comment type="cofactor">
    <cofactor evidence="1">
        <name>[3Fe-4S] cluster</name>
        <dbReference type="ChEBI" id="CHEBI:21137"/>
    </cofactor>
</comment>
<dbReference type="RefSeq" id="WP_068543435.1">
    <property type="nucleotide sequence ID" value="NZ_LSFI01000051.1"/>
</dbReference>
<dbReference type="GO" id="GO:0051538">
    <property type="term" value="F:3 iron, 4 sulfur cluster binding"/>
    <property type="evidence" value="ECO:0007669"/>
    <property type="project" value="UniProtKB-KW"/>
</dbReference>
<dbReference type="SUPFAM" id="SSF56770">
    <property type="entry name" value="HydA/Nqo6-like"/>
    <property type="match status" value="1"/>
</dbReference>
<feature type="binding site" evidence="14">
    <location>
        <position position="290"/>
    </location>
    <ligand>
        <name>[3Fe-4S] cluster</name>
        <dbReference type="ChEBI" id="CHEBI:21137"/>
    </ligand>
</feature>
<evidence type="ECO:0000256" key="5">
    <source>
        <dbReference type="ARBA" id="ARBA00011771"/>
    </source>
</evidence>
<dbReference type="PROSITE" id="PS51318">
    <property type="entry name" value="TAT"/>
    <property type="match status" value="1"/>
</dbReference>
<dbReference type="GO" id="GO:0008901">
    <property type="term" value="F:ferredoxin hydrogenase activity"/>
    <property type="evidence" value="ECO:0007669"/>
    <property type="project" value="InterPro"/>
</dbReference>
<feature type="binding site" evidence="14">
    <location>
        <position position="262"/>
    </location>
    <ligand>
        <name>[4Fe-4S] cluster</name>
        <dbReference type="ChEBI" id="CHEBI:49883"/>
        <label>2</label>
    </ligand>
</feature>
<dbReference type="GO" id="GO:0016020">
    <property type="term" value="C:membrane"/>
    <property type="evidence" value="ECO:0007669"/>
    <property type="project" value="TreeGrafter"/>
</dbReference>
<dbReference type="Pfam" id="PF01058">
    <property type="entry name" value="Oxidored_q6"/>
    <property type="match status" value="1"/>
</dbReference>
<feature type="binding site" evidence="14">
    <location>
        <position position="271"/>
    </location>
    <ligand>
        <name>[3Fe-4S] cluster</name>
        <dbReference type="ChEBI" id="CHEBI:21137"/>
    </ligand>
</feature>
<dbReference type="InterPro" id="IPR037024">
    <property type="entry name" value="NiFe_Hase_small_N_sf"/>
</dbReference>
<protein>
    <submittedName>
        <fullName evidence="17">Ni/Fe hydrogenase</fullName>
    </submittedName>
</protein>
<keyword evidence="18" id="KW-1185">Reference proteome</keyword>
<dbReference type="STRING" id="1795632.TH606_09775"/>
<evidence type="ECO:0000256" key="11">
    <source>
        <dbReference type="ARBA" id="ARBA00023004"/>
    </source>
</evidence>
<keyword evidence="12 14" id="KW-0411">Iron-sulfur</keyword>
<feature type="binding site" evidence="14">
    <location>
        <position position="293"/>
    </location>
    <ligand>
        <name>[3Fe-4S] cluster</name>
        <dbReference type="ChEBI" id="CHEBI:21137"/>
    </ligand>
</feature>
<dbReference type="PIRSF" id="PIRSF000310">
    <property type="entry name" value="NiFe_hyd_ssu"/>
    <property type="match status" value="1"/>
</dbReference>
<keyword evidence="13 14" id="KW-0003">3Fe-4S</keyword>
<feature type="binding site" evidence="14">
    <location>
        <position position="61"/>
    </location>
    <ligand>
        <name>[4Fe-4S] cluster</name>
        <dbReference type="ChEBI" id="CHEBI:49883"/>
        <label>1</label>
    </ligand>
</feature>
<evidence type="ECO:0000256" key="3">
    <source>
        <dbReference type="ARBA" id="ARBA00004418"/>
    </source>
</evidence>
<keyword evidence="7 14" id="KW-0479">Metal-binding</keyword>
<evidence type="ECO:0000256" key="10">
    <source>
        <dbReference type="ARBA" id="ARBA00023002"/>
    </source>
</evidence>
<dbReference type="OrthoDB" id="9766729at2"/>
<dbReference type="PANTHER" id="PTHR30013">
    <property type="entry name" value="NIFE / NIFESE HYDROGENASE SMALL SUBUNIT FAMILY MEMBER"/>
    <property type="match status" value="1"/>
</dbReference>
<dbReference type="AlphaFoldDB" id="A0A177E4S2"/>
<name>A0A177E4S2_9BACT</name>
<comment type="subunit">
    <text evidence="5">Heterodimer of a large and a small subunit.</text>
</comment>
<dbReference type="EMBL" id="LSFI01000051">
    <property type="protein sequence ID" value="OAG26905.1"/>
    <property type="molecule type" value="Genomic_DNA"/>
</dbReference>
<evidence type="ECO:0000256" key="4">
    <source>
        <dbReference type="ARBA" id="ARBA00006605"/>
    </source>
</evidence>
<gene>
    <name evidence="17" type="ORF">TH606_09775</name>
</gene>
<evidence type="ECO:0000313" key="18">
    <source>
        <dbReference type="Proteomes" id="UP000076964"/>
    </source>
</evidence>
<evidence type="ECO:0000256" key="7">
    <source>
        <dbReference type="ARBA" id="ARBA00022723"/>
    </source>
</evidence>
<dbReference type="GO" id="GO:0042597">
    <property type="term" value="C:periplasmic space"/>
    <property type="evidence" value="ECO:0007669"/>
    <property type="project" value="UniProtKB-SubCell"/>
</dbReference>
<dbReference type="InterPro" id="IPR006137">
    <property type="entry name" value="NADH_UbQ_OxRdtase-like_20kDa"/>
</dbReference>
<keyword evidence="10" id="KW-0560">Oxidoreductase</keyword>